<dbReference type="PANTHER" id="PTHR11880:SF67">
    <property type="entry name" value="SMALL RIBOSOMAL SUBUNIT PROTEIN US19M"/>
    <property type="match status" value="1"/>
</dbReference>
<proteinExistence type="inferred from homology"/>
<evidence type="ECO:0000256" key="7">
    <source>
        <dbReference type="RuleBase" id="RU003485"/>
    </source>
</evidence>
<dbReference type="GO" id="GO:0006412">
    <property type="term" value="P:translation"/>
    <property type="evidence" value="ECO:0007669"/>
    <property type="project" value="InterPro"/>
</dbReference>
<comment type="similarity">
    <text evidence="2 7">Belongs to the universal ribosomal protein uS19 family.</text>
</comment>
<dbReference type="EMBL" id="MN646686">
    <property type="protein sequence ID" value="QGX86688.1"/>
    <property type="molecule type" value="Genomic_DNA"/>
</dbReference>
<geneLocation type="mitochondrion" evidence="8"/>
<dbReference type="InterPro" id="IPR023575">
    <property type="entry name" value="Ribosomal_uS19_SF"/>
</dbReference>
<dbReference type="PRINTS" id="PR00975">
    <property type="entry name" value="RIBOSOMALS19"/>
</dbReference>
<dbReference type="Gene3D" id="3.30.860.10">
    <property type="entry name" value="30s Ribosomal Protein S19, Chain A"/>
    <property type="match status" value="1"/>
</dbReference>
<gene>
    <name evidence="8" type="primary">rps19</name>
</gene>
<evidence type="ECO:0000256" key="3">
    <source>
        <dbReference type="ARBA" id="ARBA00022980"/>
    </source>
</evidence>
<protein>
    <recommendedName>
        <fullName evidence="6">Small ribosomal subunit protein uS19m</fullName>
    </recommendedName>
</protein>
<dbReference type="HAMAP" id="MF_00531">
    <property type="entry name" value="Ribosomal_uS19"/>
    <property type="match status" value="1"/>
</dbReference>
<dbReference type="GO" id="GO:0000028">
    <property type="term" value="P:ribosomal small subunit assembly"/>
    <property type="evidence" value="ECO:0007669"/>
    <property type="project" value="TreeGrafter"/>
</dbReference>
<dbReference type="Pfam" id="PF00203">
    <property type="entry name" value="Ribosomal_S19"/>
    <property type="match status" value="1"/>
</dbReference>
<evidence type="ECO:0000256" key="1">
    <source>
        <dbReference type="ARBA" id="ARBA00004173"/>
    </source>
</evidence>
<dbReference type="PIRSF" id="PIRSF002144">
    <property type="entry name" value="Ribosomal_S19"/>
    <property type="match status" value="1"/>
</dbReference>
<evidence type="ECO:0000256" key="5">
    <source>
        <dbReference type="ARBA" id="ARBA00023274"/>
    </source>
</evidence>
<dbReference type="PANTHER" id="PTHR11880">
    <property type="entry name" value="RIBOSOMAL PROTEIN S19P FAMILY MEMBER"/>
    <property type="match status" value="1"/>
</dbReference>
<dbReference type="NCBIfam" id="TIGR01050">
    <property type="entry name" value="rpsS_bact"/>
    <property type="match status" value="1"/>
</dbReference>
<dbReference type="PROSITE" id="PS00323">
    <property type="entry name" value="RIBOSOMAL_S19"/>
    <property type="match status" value="1"/>
</dbReference>
<keyword evidence="4 8" id="KW-0496">Mitochondrion</keyword>
<sequence length="90" mass="10573">MSRSVWKGPFSQLRTKLIDIKRNEKARVWSRSSTVLPLQIGKEYKVYNGKNWIPVKVIEDMVGHRFGEFSSTRKKAVHKLSKQKQSTRKK</sequence>
<keyword evidence="5 7" id="KW-0687">Ribonucleoprotein</keyword>
<dbReference type="AlphaFoldDB" id="A0A6B9EUX9"/>
<evidence type="ECO:0000313" key="8">
    <source>
        <dbReference type="EMBL" id="QGX86688.1"/>
    </source>
</evidence>
<name>A0A6B9EUX9_9CHLO</name>
<dbReference type="SUPFAM" id="SSF54570">
    <property type="entry name" value="Ribosomal protein S19"/>
    <property type="match status" value="1"/>
</dbReference>
<dbReference type="InterPro" id="IPR005732">
    <property type="entry name" value="Ribosomal_uS19_bac-type"/>
</dbReference>
<dbReference type="GO" id="GO:0005763">
    <property type="term" value="C:mitochondrial small ribosomal subunit"/>
    <property type="evidence" value="ECO:0007669"/>
    <property type="project" value="TreeGrafter"/>
</dbReference>
<dbReference type="GO" id="GO:0003735">
    <property type="term" value="F:structural constituent of ribosome"/>
    <property type="evidence" value="ECO:0007669"/>
    <property type="project" value="InterPro"/>
</dbReference>
<comment type="subcellular location">
    <subcellularLocation>
        <location evidence="1">Mitochondrion</location>
    </subcellularLocation>
</comment>
<dbReference type="InterPro" id="IPR002222">
    <property type="entry name" value="Ribosomal_uS19"/>
</dbReference>
<evidence type="ECO:0000256" key="2">
    <source>
        <dbReference type="ARBA" id="ARBA00007345"/>
    </source>
</evidence>
<evidence type="ECO:0000256" key="6">
    <source>
        <dbReference type="ARBA" id="ARBA00044183"/>
    </source>
</evidence>
<reference evidence="8" key="1">
    <citation type="submission" date="2019-11" db="EMBL/GenBank/DDBJ databases">
        <title>Complete Mitochondrial Genome of Chloroidium sp. UTEX 3077.</title>
        <authorList>
            <person name="Zhang H."/>
        </authorList>
    </citation>
    <scope>NUCLEOTIDE SEQUENCE</scope>
</reference>
<evidence type="ECO:0000256" key="4">
    <source>
        <dbReference type="ARBA" id="ARBA00023128"/>
    </source>
</evidence>
<organism evidence="8">
    <name type="scientific">Chloroidium sp. UTEX 3077</name>
    <dbReference type="NCBI Taxonomy" id="2686440"/>
    <lineage>
        <taxon>Eukaryota</taxon>
        <taxon>Viridiplantae</taxon>
        <taxon>Chlorophyta</taxon>
        <taxon>core chlorophytes</taxon>
        <taxon>Trebouxiophyceae</taxon>
        <taxon>Watanabeales</taxon>
        <taxon>Watanabeaceae</taxon>
        <taxon>Chloroidium</taxon>
    </lineage>
</organism>
<keyword evidence="3 7" id="KW-0689">Ribosomal protein</keyword>
<accession>A0A6B9EUX9</accession>
<dbReference type="GO" id="GO:0003723">
    <property type="term" value="F:RNA binding"/>
    <property type="evidence" value="ECO:0007669"/>
    <property type="project" value="InterPro"/>
</dbReference>
<dbReference type="InterPro" id="IPR020934">
    <property type="entry name" value="Ribosomal_uS19_CS"/>
</dbReference>